<sequence length="38" mass="4146">MSRMLTNLKFWALTAAVVWIVAVVAVIATNPEYALGPQ</sequence>
<reference evidence="1 2" key="1">
    <citation type="submission" date="2016-10" db="EMBL/GenBank/DDBJ databases">
        <authorList>
            <person name="de Groot N.N."/>
        </authorList>
    </citation>
    <scope>NUCLEOTIDE SEQUENCE [LARGE SCALE GENOMIC DNA]</scope>
    <source>
        <strain evidence="1 2">CGMCC 4.5506</strain>
    </source>
</reference>
<dbReference type="Proteomes" id="UP000199494">
    <property type="component" value="Unassembled WGS sequence"/>
</dbReference>
<gene>
    <name evidence="1" type="ORF">SAMN05421630_11461</name>
</gene>
<dbReference type="AlphaFoldDB" id="A0A1G6YKR6"/>
<evidence type="ECO:0000313" key="1">
    <source>
        <dbReference type="EMBL" id="SDD90146.1"/>
    </source>
</evidence>
<name>A0A1G6YKR6_9PSEU</name>
<evidence type="ECO:0000313" key="2">
    <source>
        <dbReference type="Proteomes" id="UP000199494"/>
    </source>
</evidence>
<organism evidence="1 2">
    <name type="scientific">Prauserella marina</name>
    <dbReference type="NCBI Taxonomy" id="530584"/>
    <lineage>
        <taxon>Bacteria</taxon>
        <taxon>Bacillati</taxon>
        <taxon>Actinomycetota</taxon>
        <taxon>Actinomycetes</taxon>
        <taxon>Pseudonocardiales</taxon>
        <taxon>Pseudonocardiaceae</taxon>
        <taxon>Prauserella</taxon>
    </lineage>
</organism>
<proteinExistence type="predicted"/>
<protein>
    <submittedName>
        <fullName evidence="1">Uncharacterized protein</fullName>
    </submittedName>
</protein>
<dbReference type="EMBL" id="FMZE01000014">
    <property type="protein sequence ID" value="SDD90146.1"/>
    <property type="molecule type" value="Genomic_DNA"/>
</dbReference>
<accession>A0A1G6YKR6</accession>
<dbReference type="STRING" id="530584.SAMN05421630_11461"/>
<keyword evidence="2" id="KW-1185">Reference proteome</keyword>